<keyword evidence="5" id="KW-0539">Nucleus</keyword>
<dbReference type="InterPro" id="IPR002589">
    <property type="entry name" value="Macro_dom"/>
</dbReference>
<dbReference type="SUPFAM" id="SSF52949">
    <property type="entry name" value="Macro domain-like"/>
    <property type="match status" value="2"/>
</dbReference>
<reference evidence="6" key="1">
    <citation type="submission" date="2020-04" db="EMBL/GenBank/DDBJ databases">
        <authorList>
            <person name="Alioto T."/>
            <person name="Alioto T."/>
            <person name="Gomez Garrido J."/>
        </authorList>
    </citation>
    <scope>NUCLEOTIDE SEQUENCE</scope>
    <source>
        <strain evidence="6">A484AB</strain>
    </source>
</reference>
<dbReference type="SUPFAM" id="SSF54928">
    <property type="entry name" value="RNA-binding domain, RBD"/>
    <property type="match status" value="1"/>
</dbReference>
<dbReference type="Gene3D" id="3.30.70.330">
    <property type="match status" value="1"/>
</dbReference>
<organism evidence="6 7">
    <name type="scientific">Paramuricea clavata</name>
    <name type="common">Red gorgonian</name>
    <name type="synonym">Violescent sea-whip</name>
    <dbReference type="NCBI Taxonomy" id="317549"/>
    <lineage>
        <taxon>Eukaryota</taxon>
        <taxon>Metazoa</taxon>
        <taxon>Cnidaria</taxon>
        <taxon>Anthozoa</taxon>
        <taxon>Octocorallia</taxon>
        <taxon>Malacalcyonacea</taxon>
        <taxon>Plexauridae</taxon>
        <taxon>Paramuricea</taxon>
    </lineage>
</organism>
<keyword evidence="3" id="KW-0808">Transferase</keyword>
<dbReference type="InterPro" id="IPR012317">
    <property type="entry name" value="Poly(ADP-ribose)pol_cat_dom"/>
</dbReference>
<dbReference type="Pfam" id="PF00644">
    <property type="entry name" value="PARP"/>
    <property type="match status" value="1"/>
</dbReference>
<evidence type="ECO:0000256" key="5">
    <source>
        <dbReference type="ARBA" id="ARBA00023242"/>
    </source>
</evidence>
<dbReference type="SUPFAM" id="SSF56399">
    <property type="entry name" value="ADP-ribosylation"/>
    <property type="match status" value="1"/>
</dbReference>
<feature type="non-terminal residue" evidence="6">
    <location>
        <position position="1"/>
    </location>
</feature>
<accession>A0A7D9KX03</accession>
<dbReference type="Pfam" id="PF23254">
    <property type="entry name" value="KH_PARP14_8"/>
    <property type="match status" value="1"/>
</dbReference>
<dbReference type="GO" id="GO:0005634">
    <property type="term" value="C:nucleus"/>
    <property type="evidence" value="ECO:0007669"/>
    <property type="project" value="UniProtKB-SubCell"/>
</dbReference>
<dbReference type="InterPro" id="IPR012677">
    <property type="entry name" value="Nucleotide-bd_a/b_plait_sf"/>
</dbReference>
<dbReference type="PROSITE" id="PS51154">
    <property type="entry name" value="MACRO"/>
    <property type="match status" value="2"/>
</dbReference>
<dbReference type="InterPro" id="IPR043472">
    <property type="entry name" value="Macro_dom-like"/>
</dbReference>
<dbReference type="Pfam" id="PF23085">
    <property type="entry name" value="RRM_PARP14_3"/>
    <property type="match status" value="1"/>
</dbReference>
<keyword evidence="7" id="KW-1185">Reference proteome</keyword>
<dbReference type="InterPro" id="IPR057049">
    <property type="entry name" value="PARP14_KH_8"/>
</dbReference>
<dbReference type="Gene3D" id="3.90.228.10">
    <property type="match status" value="1"/>
</dbReference>
<evidence type="ECO:0000256" key="2">
    <source>
        <dbReference type="ARBA" id="ARBA00022676"/>
    </source>
</evidence>
<keyword evidence="4" id="KW-0520">NAD</keyword>
<evidence type="ECO:0000313" key="6">
    <source>
        <dbReference type="EMBL" id="CAB4021317.1"/>
    </source>
</evidence>
<dbReference type="InterPro" id="IPR035979">
    <property type="entry name" value="RBD_domain_sf"/>
</dbReference>
<dbReference type="GO" id="GO:0003676">
    <property type="term" value="F:nucleic acid binding"/>
    <property type="evidence" value="ECO:0007669"/>
    <property type="project" value="InterPro"/>
</dbReference>
<dbReference type="GO" id="GO:0010629">
    <property type="term" value="P:negative regulation of gene expression"/>
    <property type="evidence" value="ECO:0007669"/>
    <property type="project" value="TreeGrafter"/>
</dbReference>
<dbReference type="EMBL" id="CACRXK020011378">
    <property type="protein sequence ID" value="CAB4021317.1"/>
    <property type="molecule type" value="Genomic_DNA"/>
</dbReference>
<dbReference type="GO" id="GO:0005737">
    <property type="term" value="C:cytoplasm"/>
    <property type="evidence" value="ECO:0007669"/>
    <property type="project" value="TreeGrafter"/>
</dbReference>
<dbReference type="Proteomes" id="UP001152795">
    <property type="component" value="Unassembled WGS sequence"/>
</dbReference>
<sequence>AQNVLKKANKKPLILEGNVLKVSTVFEPTHDRSILLAKNLNPKTSKETFQNFVELTKSVDVLKVVLGKDNKAIVILKSEIDEEYSNIESSGEDLKLEGSIISLEFAPLTKGIRVSNIPPGTTPDAIKSKFSNPKYGGSKVVDMMLDRNNGLANVYFEKSSVVSELVKNEHIFQKLPLTVIPYYDEFDELQEITTKTTEFCGDYHLEPFIMDYIINHQEIETKFNFKSMKYDNSTFHFTKEFDDSKLAQEFKNELKEFLHSFVKDEVKIPKPVFEKVKEAIGEKKAEFKAEKVDFSFEGHRVTFIGKKEDVTLQKRSTEATIDRISEEAKFETTELVIDDRSKLKFLNFIDYFKNVMIEFTGVKIHGMESLSGKLSLLGTAEKIKDVQLRILQDLMKISEIDVKMSDRQLDFLKRTECQIVNDELKKDDVMLMLRTIIGAVGAKSFQAKIMILKKCDNTEEKRLLYIIHTKTSEKSIRVDEETACFLAKSNKLQEFKREQFDQHLVLIDQELTDPCNIWIVCEKSKMDNAEQELANLTNEKKIGSSIFRPMDPMTVRFLRDHCWGKIKEKERSCKAEGITVLEIDSCSLEVKGTQAGRKDMIVFLEKLAGNVNFKAYPLTEPGMKKQISMEAMNVIISHIENIYKCVIEKDIQPEETHEKTKGDGGASTMNLPYNSMSFISDKDVKLVLGHRIRIIVGDLAQQKVDVIVNTTNQKIDLNANACGRALLKVAGKELLSECQKIGSLKVGDMASTGSAKLNCKRVYHVRASPWDSGKGAQILGTLIKKCLDQMEKDTLRSIAIPAIGTGNLHCPRPEVTKILFDEVTDYFTAHPQSTIEEVHFVAFNGDQATVDAFLDALQELRIKMILSRTRKHGKARIDALQEIKSEILRKETRPVLLFRNKVVPNAGSQSDVTFTEKHDGSLELWLGSRNLTVQIVCGDISKEKTDLIMHVIGQDFSVKGGVAKALIKAGGDSIIQECKALGKPALYSTQYSNAGRLAVRQIAHVIAPSSMKVADLKKCLATFFDDVSTKNIAKVSFSAIGAGAMGFSERQSADLIFDNLSRIAKSKNPALSLIRIVILEKAKFIKFKDATKAYFSSGGATSSDPQPVGACASHFIKSAKSVGGDESISIRIYSDDRGKIDMAWRELRRKICQNIDEKIINNDVVRNFTDRDLEKLLVLERDNDVKINVDKNKGMVTMEGYFADVATVQERIIKILKDVKDNESKVPVYWDSLPTEKKFHKIPLSTSSKEYKDVETAFHKTAPNRIVRIERIQNGEIYGHYNLKRQAMMKKYGSNFADKELMLFHGTSVANIEKINAGGLNRNFAGQHGKI</sequence>
<keyword evidence="2" id="KW-0328">Glycosyltransferase</keyword>
<comment type="caution">
    <text evidence="6">The sequence shown here is derived from an EMBL/GenBank/DDBJ whole genome shotgun (WGS) entry which is preliminary data.</text>
</comment>
<dbReference type="Gene3D" id="3.40.220.10">
    <property type="entry name" value="Leucine Aminopeptidase, subunit E, domain 1"/>
    <property type="match status" value="2"/>
</dbReference>
<name>A0A7D9KX03_PARCT</name>
<dbReference type="GO" id="GO:0003714">
    <property type="term" value="F:transcription corepressor activity"/>
    <property type="evidence" value="ECO:0007669"/>
    <property type="project" value="TreeGrafter"/>
</dbReference>
<evidence type="ECO:0000313" key="7">
    <source>
        <dbReference type="Proteomes" id="UP001152795"/>
    </source>
</evidence>
<evidence type="ECO:0000256" key="1">
    <source>
        <dbReference type="ARBA" id="ARBA00004123"/>
    </source>
</evidence>
<dbReference type="Pfam" id="PF01661">
    <property type="entry name" value="Macro"/>
    <property type="match status" value="2"/>
</dbReference>
<gene>
    <name evidence="6" type="ORF">PACLA_8A044400</name>
</gene>
<evidence type="ECO:0000256" key="4">
    <source>
        <dbReference type="ARBA" id="ARBA00023027"/>
    </source>
</evidence>
<dbReference type="SMART" id="SM00506">
    <property type="entry name" value="A1pp"/>
    <property type="match status" value="2"/>
</dbReference>
<dbReference type="OrthoDB" id="10052316at2759"/>
<proteinExistence type="predicted"/>
<dbReference type="PROSITE" id="PS51059">
    <property type="entry name" value="PARP_CATALYTIC"/>
    <property type="match status" value="1"/>
</dbReference>
<dbReference type="InterPro" id="IPR052056">
    <property type="entry name" value="Mono-ARTD/PARP"/>
</dbReference>
<evidence type="ECO:0000256" key="3">
    <source>
        <dbReference type="ARBA" id="ARBA00022679"/>
    </source>
</evidence>
<dbReference type="PANTHER" id="PTHR14453">
    <property type="entry name" value="PARP/ZINC FINGER CCCH TYPE DOMAIN CONTAINING PROTEIN"/>
    <property type="match status" value="1"/>
</dbReference>
<comment type="subcellular location">
    <subcellularLocation>
        <location evidence="1">Nucleus</location>
    </subcellularLocation>
</comment>
<dbReference type="GO" id="GO:0003950">
    <property type="term" value="F:NAD+ poly-ADP-ribosyltransferase activity"/>
    <property type="evidence" value="ECO:0007669"/>
    <property type="project" value="UniProtKB-UniRule"/>
</dbReference>
<dbReference type="PANTHER" id="PTHR14453:SF67">
    <property type="entry name" value="POLY [ADP-RIBOSE] POLYMERASE"/>
    <property type="match status" value="1"/>
</dbReference>
<protein>
    <submittedName>
        <fullName evidence="6">Poly [ADP-ribose] polymerase 14-like isoform X2</fullName>
    </submittedName>
</protein>